<sequence length="1001" mass="118264">MKNTKSFYIIFLIMVITACTPFGLLHKDQPRVTLALPARQETGPMNVVKRDSVSLPPVSSFTFVNSKGDSIPVGMSVEWDSIHKENLTTLALDEVVVSARSTRNTAERNGMVNIEFVVTVPQALQKDNWMLNIRPVLMRGDTPDSLKELRFTGQRFREVQERDYRHYDRFVEKIIPDSVNFYRTYVNYHSFERYLERLKWYKRGLEKRWAIQDARKRRPDPLLLRFDMFNRQVGRRDSLMKSRMLDNSQRMITRQWWRYGRAWERMNDTLQFQSRHLLERFRFFNNKWADNAAFQSDGLIARKNYFRDKALSTPMWQAKRALYKADPDAAIRIYASRFGYFNDKMERLDATLYRYYRTKGARAESREGVRFLRAFMVGRDTTSSYLNRNQLTEKYIRRYEKVKNFFPMFHFRRPDPDTLFPLWETRTRIDTMQTRHTLLSKFSKEDIYEYYVRQQQGVSDRGMIGPFRGLLPLYTYHRDLPDSIVSRVPGRKTRRDFELSRFDSATTVNRYIGRYEFLRSTYPQYRLIRKLYNIHPPALRHAARQASYEERLARINSLDSTSLIKMFYNTQKIARNEARKAMKDTKYRDIVRFPFNPEAQLDTVIYATDQVHFLYSQKVPADENSARMKVYVVGDVLNSNGSRFSLPYSDTLTYLVSSMTKFVDRTPRFVRKIVTRDAEANASVNFYFPKNSFRMDETIDINRQGVKQVHNLTLALMTDPVYIIDSLTLLATSSPEGNWHVNGEIARKRAESIRNILVEDFKQLYDSLAIGAAIEMDEAGNIIRQEMKDGIPNLPELIKIRTVPEGWEKLRRLIVNDKNFQGNKGAILRIIDREQEPDRREWLIKSQYKIEYAYMLDKLYPAVRRVDFLFSLSRRGMRQDTLYTNEPDTMYARAVDYLEKRKYEQALEILRPYEDVNTAIAYMSLGYDKAALRILEQSSQTAETQYMQAILNARLGNEQRAVSLLLSAAEVDDRIRFRANLDPELSLLVKKYGLFKEDDLW</sequence>
<gene>
    <name evidence="2" type="ORF">CQW34_00689</name>
</gene>
<keyword evidence="1" id="KW-1133">Transmembrane helix</keyword>
<keyword evidence="1" id="KW-0812">Transmembrane</keyword>
<proteinExistence type="predicted"/>
<dbReference type="InterPro" id="IPR011990">
    <property type="entry name" value="TPR-like_helical_dom_sf"/>
</dbReference>
<dbReference type="EMBL" id="PDCW01000003">
    <property type="protein sequence ID" value="PJY76087.1"/>
    <property type="molecule type" value="Genomic_DNA"/>
</dbReference>
<dbReference type="RefSeq" id="WP_100788419.1">
    <property type="nucleotide sequence ID" value="NZ_PDCW01000003.1"/>
</dbReference>
<dbReference type="SUPFAM" id="SSF48452">
    <property type="entry name" value="TPR-like"/>
    <property type="match status" value="1"/>
</dbReference>
<accession>A0A2M9VBQ8</accession>
<dbReference type="Proteomes" id="UP000231846">
    <property type="component" value="Unassembled WGS sequence"/>
</dbReference>
<evidence type="ECO:0008006" key="4">
    <source>
        <dbReference type="Google" id="ProtNLM"/>
    </source>
</evidence>
<name>A0A2M9VBQ8_BACFG</name>
<comment type="caution">
    <text evidence="2">The sequence shown here is derived from an EMBL/GenBank/DDBJ whole genome shotgun (WGS) entry which is preliminary data.</text>
</comment>
<evidence type="ECO:0000313" key="3">
    <source>
        <dbReference type="Proteomes" id="UP000231846"/>
    </source>
</evidence>
<evidence type="ECO:0000313" key="2">
    <source>
        <dbReference type="EMBL" id="PJY76087.1"/>
    </source>
</evidence>
<organism evidence="2 3">
    <name type="scientific">Bacteroides fragilis</name>
    <dbReference type="NCBI Taxonomy" id="817"/>
    <lineage>
        <taxon>Bacteria</taxon>
        <taxon>Pseudomonadati</taxon>
        <taxon>Bacteroidota</taxon>
        <taxon>Bacteroidia</taxon>
        <taxon>Bacteroidales</taxon>
        <taxon>Bacteroidaceae</taxon>
        <taxon>Bacteroides</taxon>
    </lineage>
</organism>
<reference evidence="2 3" key="1">
    <citation type="journal article" date="2017" name="MBio">
        <title>Gut Symbiont Bacteroides fragilis Secretes a Eukaryotic-Like Ubiquitin Protein That Mediates Intraspecies Antagonism.</title>
        <authorList>
            <person name="Chatzidaki-Livanis M."/>
            <person name="Coyne M.J."/>
            <person name="Roelofs K.G."/>
            <person name="Gentyala R.R."/>
            <person name="Caldwell J.M."/>
            <person name="Comstock L.E."/>
        </authorList>
    </citation>
    <scope>NUCLEOTIDE SEQUENCE [LARGE SCALE GENOMIC DNA]</scope>
    <source>
        <strain evidence="2 3">12905</strain>
    </source>
</reference>
<feature type="transmembrane region" description="Helical" evidence="1">
    <location>
        <begin position="7"/>
        <end position="25"/>
    </location>
</feature>
<keyword evidence="1" id="KW-0472">Membrane</keyword>
<dbReference type="PROSITE" id="PS51257">
    <property type="entry name" value="PROKAR_LIPOPROTEIN"/>
    <property type="match status" value="1"/>
</dbReference>
<evidence type="ECO:0000256" key="1">
    <source>
        <dbReference type="SAM" id="Phobius"/>
    </source>
</evidence>
<protein>
    <recommendedName>
        <fullName evidence="4">Lipoprotein</fullName>
    </recommendedName>
</protein>
<dbReference type="AlphaFoldDB" id="A0A2M9VBQ8"/>